<dbReference type="InterPro" id="IPR013783">
    <property type="entry name" value="Ig-like_fold"/>
</dbReference>
<reference evidence="2" key="1">
    <citation type="journal article" date="2015" name="Proc. Natl. Acad. Sci. U.S.A.">
        <title>Networks of energetic and metabolic interactions define dynamics in microbial communities.</title>
        <authorList>
            <person name="Embree M."/>
            <person name="Liu J.K."/>
            <person name="Al-Bassam M.M."/>
            <person name="Zengler K."/>
        </authorList>
    </citation>
    <scope>NUCLEOTIDE SEQUENCE</scope>
</reference>
<dbReference type="Gene3D" id="2.60.40.10">
    <property type="entry name" value="Immunoglobulins"/>
    <property type="match status" value="1"/>
</dbReference>
<protein>
    <submittedName>
        <fullName evidence="2">Uncharacterized protein</fullName>
    </submittedName>
</protein>
<organism evidence="2">
    <name type="scientific">hydrocarbon metagenome</name>
    <dbReference type="NCBI Taxonomy" id="938273"/>
    <lineage>
        <taxon>unclassified sequences</taxon>
        <taxon>metagenomes</taxon>
        <taxon>ecological metagenomes</taxon>
    </lineage>
</organism>
<dbReference type="EMBL" id="LNQE01000530">
    <property type="protein sequence ID" value="KUG26124.1"/>
    <property type="molecule type" value="Genomic_DNA"/>
</dbReference>
<evidence type="ECO:0000256" key="1">
    <source>
        <dbReference type="SAM" id="MobiDB-lite"/>
    </source>
</evidence>
<evidence type="ECO:0000313" key="2">
    <source>
        <dbReference type="EMBL" id="KUG26124.1"/>
    </source>
</evidence>
<name>A0A0W8FZ60_9ZZZZ</name>
<gene>
    <name evidence="2" type="ORF">ASZ90_004043</name>
</gene>
<accession>A0A0W8FZ60</accession>
<proteinExistence type="predicted"/>
<feature type="region of interest" description="Disordered" evidence="1">
    <location>
        <begin position="597"/>
        <end position="617"/>
    </location>
</feature>
<comment type="caution">
    <text evidence="2">The sequence shown here is derived from an EMBL/GenBank/DDBJ whole genome shotgun (WGS) entry which is preliminary data.</text>
</comment>
<dbReference type="Gene3D" id="2.60.120.260">
    <property type="entry name" value="Galactose-binding domain-like"/>
    <property type="match status" value="1"/>
</dbReference>
<sequence length="1779" mass="198009">MKNRKYILNLWLVLLFFFLSQSIFSQYLLQVKLTQPPPNQLRASDIWKLTLINSGRTTLQITLHGTLEEAGAGIIVEGNSNLLSLPPGMKTITYDDVKSGNVNFKSGKWREAFTRTGNAPSGDYTICVYIKNEEGEEIGSDCIEQIIEISAPPSLISPSDGETIPAEKPLLFTWLSPVPVPREKITYEIKIVEIIGNQSPEAAIQRNRAWFEKSDIRSTMFQYPVSAKKIEADKKYAWVVTVGELKSEVFIFDRWDDIDIVHDDKLSLTSPANGEEIGSEAITFKWETGSTGPYKIKIVEIIGDQSPEEAIQRNKAFFEKEDIRMTMFQYPSSAPKLRDGKKYGWNVQPIGGNNGTSEISSFTVKPVVISTPVNPSTIKLVFPLDSDSIDIARPVTFTWVSSQQTSSVTTYNIKIVEITGDQSPEQSMVRNKAFFEKDSVIGQTFQYPSSAPRFEEGKSYSWQVNSGDIKSDVSIFDRWCENCTNKGKELILSSPANGEEIGPEAITFKWETGSTGPYKIKIVEMVPPDVPVEELLLNKAFFEKEDIRMTSFQYPSFAPKLEEGKKYVWNVKTADQKDYKSKAFTFVIMSTTEKSKFDPQPTDSVMHRSKTHPSDSVMLPPIIFPSDSVGEVPPKIQPSDSVMQPMIQPSDSIMLRPIIFPSDSVGEVPPKIQPSDSVMQPMIQPSDSIMLRPIIFPSDSVGEVPPKIQPSDSVMQTMIQPSDSIMLRPIIYPSDDAVGNKERIKLLSPPEGEDVDSDLITFKWETGLTGPYKIKIVEIIGNQSPEEAILRSKSFFEKDDIRQQIFQYPASAPKLGEGKKYAWQITAYIKNDEIGKSELWSFYFNTKVFPVEIAEIKNCDVFKVELKKTNQNDDLSYKLLITNNYEGKFAANKPASFRITVKGDSISSIAGDMQDGWKRTPSKFPPASSGVNWINVSRDIPNGETDLGNLKFRDNYSNPIKIIYEWLDNKGKIICKDSVEIGSESVACRNNLIRNGGFVQENVEGVMPSPGAVKSWTRGYGSPKVDNNPNEGFIEQGFIKLSGNVVTGEAIAQELDPNNKIVMGKKYKLSAAVKFLSSQNSLDYVKIQAIAFNGSIFSTYGNHPLPNSNVAIIGRSGKIRDCGDWSVIEFPVWAANKDFLNIAIYAFTNSTDNAEVLIDNINLCETMQDECDEIQLDNSGNPIVPAGFGDVPSGFTCQPEAEDDEYYTGSLQDLYPGYNGTTDSAFYSETTNSCFTIGGTLPPEITNYSCDDSLKAAGINMTCVELEAMLNKPFEPIEIKKVPYQPILPLVDNICDRPGPKNMENMPFNGRDIIYIHGLQIDHIIDRALGKQGATGHWPNNQSEFNTGYYFNVAVNNMLPHIYHFLRNRGNLNRFLIVSYDCSESAEVAVHNVLTQIREAMENGTGVQVDPSDPRGKNCFGRDYVFISHSTGAIVADVALSIANKTKTDLSLKTEYGDIGLISDRCKGRVSIQGAYSGSNLAKIACMLQDIDPVLFAVAINAMAFTPVNSWTLNSLPSQLISNSILVDLVPEISRARWGSYINDITVPVFTLAGGHPSAILGPLKYSIIPGFDDGVLSMDCANGNNNPLSLGHSSFKADPKKVFDMGIPLIRGIAYYADQRISEGVFAATSTAYLSPTGMVQPVSSILVDPQNHFNNHYSFIQSSKEHWFNTTEPGSGNIPCDYKRTSPGGYTNNEEMLVVTNSSLFSPGLIDPAIISQMGETIKGLHISYPTLKIVYRRGLPKLTVFWKKFYIWKRTYHKLNDNCMYDVDYAYKYLFK</sequence>